<evidence type="ECO:0000313" key="3">
    <source>
        <dbReference type="Proteomes" id="UP000184035"/>
    </source>
</evidence>
<keyword evidence="1" id="KW-1133">Transmembrane helix</keyword>
<feature type="transmembrane region" description="Helical" evidence="1">
    <location>
        <begin position="45"/>
        <end position="65"/>
    </location>
</feature>
<keyword evidence="1" id="KW-0812">Transmembrane</keyword>
<evidence type="ECO:0000313" key="2">
    <source>
        <dbReference type="EMBL" id="SHE97194.1"/>
    </source>
</evidence>
<sequence>MNNNLSQNNKKASYKKSNLKIDYIICLAMGISLGVIYGIKYNKLALALGLGVTFGSNIGLILKGINKEK</sequence>
<dbReference type="STRING" id="1533.SAMN05443638_12119"/>
<dbReference type="Proteomes" id="UP000184035">
    <property type="component" value="Unassembled WGS sequence"/>
</dbReference>
<dbReference type="EMBL" id="FQVM01000021">
    <property type="protein sequence ID" value="SHE97194.1"/>
    <property type="molecule type" value="Genomic_DNA"/>
</dbReference>
<keyword evidence="1" id="KW-0472">Membrane</keyword>
<keyword evidence="3" id="KW-1185">Reference proteome</keyword>
<proteinExistence type="predicted"/>
<organism evidence="2 3">
    <name type="scientific">Clostridium fallax</name>
    <dbReference type="NCBI Taxonomy" id="1533"/>
    <lineage>
        <taxon>Bacteria</taxon>
        <taxon>Bacillati</taxon>
        <taxon>Bacillota</taxon>
        <taxon>Clostridia</taxon>
        <taxon>Eubacteriales</taxon>
        <taxon>Clostridiaceae</taxon>
        <taxon>Clostridium</taxon>
    </lineage>
</organism>
<gene>
    <name evidence="2" type="ORF">SAMN05443638_12119</name>
</gene>
<name>A0A1M4XUC1_9CLOT</name>
<feature type="transmembrane region" description="Helical" evidence="1">
    <location>
        <begin position="21"/>
        <end position="39"/>
    </location>
</feature>
<accession>A0A1M4XUC1</accession>
<reference evidence="2 3" key="1">
    <citation type="submission" date="2016-11" db="EMBL/GenBank/DDBJ databases">
        <authorList>
            <person name="Jaros S."/>
            <person name="Januszkiewicz K."/>
            <person name="Wedrychowicz H."/>
        </authorList>
    </citation>
    <scope>NUCLEOTIDE SEQUENCE [LARGE SCALE GENOMIC DNA]</scope>
    <source>
        <strain evidence="2 3">DSM 2631</strain>
    </source>
</reference>
<protein>
    <submittedName>
        <fullName evidence="2">Uncharacterized protein</fullName>
    </submittedName>
</protein>
<dbReference type="RefSeq" id="WP_072896848.1">
    <property type="nucleotide sequence ID" value="NZ_FQVM01000021.1"/>
</dbReference>
<dbReference type="AlphaFoldDB" id="A0A1M4XUC1"/>
<evidence type="ECO:0000256" key="1">
    <source>
        <dbReference type="SAM" id="Phobius"/>
    </source>
</evidence>